<name>M1P8W3_9CORY</name>
<keyword evidence="1" id="KW-1133">Transmembrane helix</keyword>
<keyword evidence="1" id="KW-0472">Membrane</keyword>
<evidence type="ECO:0000256" key="1">
    <source>
        <dbReference type="SAM" id="Phobius"/>
    </source>
</evidence>
<gene>
    <name evidence="2" type="ORF">A605_10555</name>
</gene>
<dbReference type="AlphaFoldDB" id="M1P8W3"/>
<feature type="transmembrane region" description="Helical" evidence="1">
    <location>
        <begin position="18"/>
        <end position="39"/>
    </location>
</feature>
<feature type="transmembrane region" description="Helical" evidence="1">
    <location>
        <begin position="51"/>
        <end position="75"/>
    </location>
</feature>
<dbReference type="Proteomes" id="UP000011723">
    <property type="component" value="Chromosome"/>
</dbReference>
<dbReference type="RefSeq" id="WP_015401527.1">
    <property type="nucleotide sequence ID" value="NC_020302.1"/>
</dbReference>
<keyword evidence="1" id="KW-0812">Transmembrane</keyword>
<sequence length="171" mass="18387">MNAITLRPSAAHLATSRAVIVCAVFVVGLLPVLAGLLFSASRQTDELWARLYAVAALAPATGVVIALISVVVVLWRRSRPVLRIDGCVTIPHTGVSFPLEELHTVQLWSRGRTFVTLLPGHVDERVPHDRKAVAAYTVAFPAGATPRPFELISLIKEVKPGVKVDKIGSLT</sequence>
<dbReference type="STRING" id="1121362.A605_10555"/>
<evidence type="ECO:0000313" key="2">
    <source>
        <dbReference type="EMBL" id="AGF73111.1"/>
    </source>
</evidence>
<dbReference type="KEGG" id="chn:A605_10555"/>
<dbReference type="PATRIC" id="fig|1121362.3.peg.2138"/>
<dbReference type="OrthoDB" id="4418808at2"/>
<evidence type="ECO:0008006" key="4">
    <source>
        <dbReference type="Google" id="ProtNLM"/>
    </source>
</evidence>
<organism evidence="2 3">
    <name type="scientific">Corynebacterium halotolerans YIM 70093 = DSM 44683</name>
    <dbReference type="NCBI Taxonomy" id="1121362"/>
    <lineage>
        <taxon>Bacteria</taxon>
        <taxon>Bacillati</taxon>
        <taxon>Actinomycetota</taxon>
        <taxon>Actinomycetes</taxon>
        <taxon>Mycobacteriales</taxon>
        <taxon>Corynebacteriaceae</taxon>
        <taxon>Corynebacterium</taxon>
    </lineage>
</organism>
<evidence type="ECO:0000313" key="3">
    <source>
        <dbReference type="Proteomes" id="UP000011723"/>
    </source>
</evidence>
<dbReference type="HOGENOM" id="CLU_1560374_0_0_11"/>
<dbReference type="EMBL" id="CP003697">
    <property type="protein sequence ID" value="AGF73111.1"/>
    <property type="molecule type" value="Genomic_DNA"/>
</dbReference>
<keyword evidence="3" id="KW-1185">Reference proteome</keyword>
<accession>M1P8W3</accession>
<protein>
    <recommendedName>
        <fullName evidence="4">Or membrane protein</fullName>
    </recommendedName>
</protein>
<dbReference type="eggNOG" id="ENOG5031JG9">
    <property type="taxonomic scope" value="Bacteria"/>
</dbReference>
<reference evidence="2 3" key="1">
    <citation type="journal article" date="2012" name="Stand. Genomic Sci.">
        <title>Genome sequence of the halotolerant bacterium Corynebacterium halotolerans type strain YIM 70093(T) (= DSM 44683(T)).</title>
        <authorList>
            <person name="Ruckert C."/>
            <person name="Albersmeier A."/>
            <person name="Al-Dilaimi A."/>
            <person name="Niehaus K."/>
            <person name="Szczepanowski R."/>
            <person name="Kalinowski J."/>
        </authorList>
    </citation>
    <scope>NUCLEOTIDE SEQUENCE [LARGE SCALE GENOMIC DNA]</scope>
    <source>
        <strain evidence="2">YIM 70093</strain>
    </source>
</reference>
<proteinExistence type="predicted"/>